<proteinExistence type="predicted"/>
<keyword evidence="3" id="KW-0808">Transferase</keyword>
<dbReference type="Pfam" id="PF05161">
    <property type="entry name" value="MOFRL"/>
    <property type="match status" value="1"/>
</dbReference>
<dbReference type="PANTHER" id="PTHR12227:SF0">
    <property type="entry name" value="GLYCERATE KINASE"/>
    <property type="match status" value="1"/>
</dbReference>
<dbReference type="Proteomes" id="UP000193355">
    <property type="component" value="Unassembled WGS sequence"/>
</dbReference>
<feature type="domain" description="MOFRL-associated" evidence="2">
    <location>
        <begin position="28"/>
        <end position="229"/>
    </location>
</feature>
<evidence type="ECO:0000313" key="4">
    <source>
        <dbReference type="Proteomes" id="UP000193355"/>
    </source>
</evidence>
<reference evidence="4" key="1">
    <citation type="submission" date="2017-04" db="EMBL/GenBank/DDBJ databases">
        <authorList>
            <person name="Varghese N."/>
            <person name="Submissions S."/>
        </authorList>
    </citation>
    <scope>NUCLEOTIDE SEQUENCE [LARGE SCALE GENOMIC DNA]</scope>
    <source>
        <strain evidence="4">USBA 82</strain>
    </source>
</reference>
<protein>
    <submittedName>
        <fullName evidence="3">Glycerate 2-kinase</fullName>
    </submittedName>
</protein>
<organism evidence="3 4">
    <name type="scientific">Dethiosulfovibrio salsuginis</name>
    <dbReference type="NCBI Taxonomy" id="561720"/>
    <lineage>
        <taxon>Bacteria</taxon>
        <taxon>Thermotogati</taxon>
        <taxon>Synergistota</taxon>
        <taxon>Synergistia</taxon>
        <taxon>Synergistales</taxon>
        <taxon>Dethiosulfovibrionaceae</taxon>
        <taxon>Dethiosulfovibrio</taxon>
    </lineage>
</organism>
<dbReference type="SUPFAM" id="SSF82544">
    <property type="entry name" value="GckA/TtuD-like"/>
    <property type="match status" value="1"/>
</dbReference>
<gene>
    <name evidence="3" type="ORF">SAMN06275492_11236</name>
</gene>
<evidence type="ECO:0000313" key="3">
    <source>
        <dbReference type="EMBL" id="SMG27243.1"/>
    </source>
</evidence>
<dbReference type="InterPro" id="IPR025286">
    <property type="entry name" value="MOFRL_assoc_dom"/>
</dbReference>
<dbReference type="PANTHER" id="PTHR12227">
    <property type="entry name" value="GLYCERATE KINASE"/>
    <property type="match status" value="1"/>
</dbReference>
<dbReference type="AlphaFoldDB" id="A0A1X7JGS8"/>
<accession>A0A1X7JGS8</accession>
<dbReference type="InterPro" id="IPR038614">
    <property type="entry name" value="GK_N_sf"/>
</dbReference>
<dbReference type="Pfam" id="PF13660">
    <property type="entry name" value="DUF4147"/>
    <property type="match status" value="1"/>
</dbReference>
<dbReference type="OrthoDB" id="9766552at2"/>
<keyword evidence="3" id="KW-0418">Kinase</keyword>
<dbReference type="InterPro" id="IPR007835">
    <property type="entry name" value="MOFRL"/>
</dbReference>
<dbReference type="InterPro" id="IPR037035">
    <property type="entry name" value="GK-like_C_sf"/>
</dbReference>
<keyword evidence="4" id="KW-1185">Reference proteome</keyword>
<dbReference type="RefSeq" id="WP_085544438.1">
    <property type="nucleotide sequence ID" value="NZ_FXBB01000012.1"/>
</dbReference>
<dbReference type="Gene3D" id="3.40.1480.10">
    <property type="entry name" value="MOFRL domain"/>
    <property type="match status" value="1"/>
</dbReference>
<dbReference type="GO" id="GO:0005737">
    <property type="term" value="C:cytoplasm"/>
    <property type="evidence" value="ECO:0007669"/>
    <property type="project" value="TreeGrafter"/>
</dbReference>
<dbReference type="EMBL" id="FXBB01000012">
    <property type="protein sequence ID" value="SMG27243.1"/>
    <property type="molecule type" value="Genomic_DNA"/>
</dbReference>
<dbReference type="Gene3D" id="3.40.50.10180">
    <property type="entry name" value="Glycerate kinase, MOFRL-like N-terminal domain"/>
    <property type="match status" value="1"/>
</dbReference>
<dbReference type="STRING" id="561720.SAMN06275492_11236"/>
<name>A0A1X7JGS8_9BACT</name>
<evidence type="ECO:0000259" key="2">
    <source>
        <dbReference type="Pfam" id="PF13660"/>
    </source>
</evidence>
<dbReference type="GO" id="GO:0008887">
    <property type="term" value="F:glycerate kinase activity"/>
    <property type="evidence" value="ECO:0007669"/>
    <property type="project" value="InterPro"/>
</dbReference>
<sequence>MASDLRSDCLEIATYSIGENMPQKATLEALGKLDIGDRITCLAVGKAAWHMAKAADTALGDRIARGIIITKTGHLKEDIPGFFAMEAGHPIPDDRSLKAGALALSLASSLDEQDHLMVLLSGGGSSLMESLMPGINLEDLISINRTLLESGAPIEDINVVRKRLSMVKAGRLALAASPARVTTLILSDIVGNDLEAVASGPTMPDRATREQAYMIADKDRLYLTRAMKEAMDMETPKTLTLSETISVGDVTKLCSAASERAMALGYETTVLTASLRCEAKEAGSFLASIGRYHAGKGPKAFILGGETVVHVRGDGLGGRNQELALAGAIDIRGIEGIALASIGSDGTDGPTDSAGGIVDGQSFFRMVEAGIDPKKALEENDSNRALMASGDLVDTGPTGTNVNDLVVMLCT</sequence>
<dbReference type="InterPro" id="IPR039760">
    <property type="entry name" value="MOFRL_protein"/>
</dbReference>
<feature type="domain" description="MOFRL" evidence="1">
    <location>
        <begin position="300"/>
        <end position="404"/>
    </location>
</feature>
<evidence type="ECO:0000259" key="1">
    <source>
        <dbReference type="Pfam" id="PF05161"/>
    </source>
</evidence>